<feature type="signal peptide" evidence="1">
    <location>
        <begin position="1"/>
        <end position="23"/>
    </location>
</feature>
<accession>A0A521EZ64</accession>
<keyword evidence="3" id="KW-1185">Reference proteome</keyword>
<dbReference type="RefSeq" id="WP_142455514.1">
    <property type="nucleotide sequence ID" value="NZ_FXTP01000014.1"/>
</dbReference>
<evidence type="ECO:0000313" key="3">
    <source>
        <dbReference type="Proteomes" id="UP000317557"/>
    </source>
</evidence>
<name>A0A521EZ64_9BACT</name>
<gene>
    <name evidence="2" type="ORF">SAMN06265219_11459</name>
</gene>
<evidence type="ECO:0000313" key="2">
    <source>
        <dbReference type="EMBL" id="SMO89153.1"/>
    </source>
</evidence>
<reference evidence="2 3" key="1">
    <citation type="submission" date="2017-05" db="EMBL/GenBank/DDBJ databases">
        <authorList>
            <person name="Varghese N."/>
            <person name="Submissions S."/>
        </authorList>
    </citation>
    <scope>NUCLEOTIDE SEQUENCE [LARGE SCALE GENOMIC DNA]</scope>
    <source>
        <strain evidence="2 3">DSM 21985</strain>
    </source>
</reference>
<dbReference type="OrthoDB" id="973569at2"/>
<dbReference type="PROSITE" id="PS51257">
    <property type="entry name" value="PROKAR_LIPOPROTEIN"/>
    <property type="match status" value="1"/>
</dbReference>
<sequence>MRRRLARVSYKVVLAVTVIGALAGITACDTSLLNDAVDNFKVVIGLEPINTTSTVLVTDAKTGELIESDVYVLFEGQDADAVIDTYSDPLQGDIVSDGILNFGIQNAITPSVDAPARITLSAQAPGYLPIRKTISIEEVGANAFTLKMIRENNRPEGVIISSSTEGSTDASGAVTVPIKATASSANSVFGVELDVQQGVIARDEEGNPLSGNLSTKVTYYDPSDPQAMASVPADLTNENGENVLALGVINLEMANEQGQQAASLSTSDSGKIEFRFKVDPDAYNIDFESAELGLYNHSGAASKRAKQFRRSRYEIEIINGNVFIAVWDGAIDVLIRGSSSSNDIQLGDYQLKKTPQPIILGMDNSRCTNTFQVNRNGNTGPLSVEVSTMGQNREFTISGDSNSYEIQGLNDGAEYTYTVTPASGIPTSVTETFSCNAPQTQVSLPAPSPTLITAEVQVNLQCQNSTESVAVTNIPGSSVSYRKSDAEAGTSWKVVNDLSWDFDEANNALTGGSFTVLWVEQGAEYTFKITYDGKMYRRDIIIDDRVVVYEEIITDGICQ</sequence>
<dbReference type="EMBL" id="FXTP01000014">
    <property type="protein sequence ID" value="SMO89153.1"/>
    <property type="molecule type" value="Genomic_DNA"/>
</dbReference>
<dbReference type="Proteomes" id="UP000317557">
    <property type="component" value="Unassembled WGS sequence"/>
</dbReference>
<feature type="chain" id="PRO_5021979237" description="DUF4382 domain-containing protein" evidence="1">
    <location>
        <begin position="24"/>
        <end position="559"/>
    </location>
</feature>
<keyword evidence="1" id="KW-0732">Signal</keyword>
<organism evidence="2 3">
    <name type="scientific">Gracilimonas mengyeensis</name>
    <dbReference type="NCBI Taxonomy" id="1302730"/>
    <lineage>
        <taxon>Bacteria</taxon>
        <taxon>Pseudomonadati</taxon>
        <taxon>Balneolota</taxon>
        <taxon>Balneolia</taxon>
        <taxon>Balneolales</taxon>
        <taxon>Balneolaceae</taxon>
        <taxon>Gracilimonas</taxon>
    </lineage>
</organism>
<evidence type="ECO:0000256" key="1">
    <source>
        <dbReference type="SAM" id="SignalP"/>
    </source>
</evidence>
<evidence type="ECO:0008006" key="4">
    <source>
        <dbReference type="Google" id="ProtNLM"/>
    </source>
</evidence>
<dbReference type="AlphaFoldDB" id="A0A521EZ64"/>
<proteinExistence type="predicted"/>
<protein>
    <recommendedName>
        <fullName evidence="4">DUF4382 domain-containing protein</fullName>
    </recommendedName>
</protein>